<dbReference type="SUPFAM" id="SSF52980">
    <property type="entry name" value="Restriction endonuclease-like"/>
    <property type="match status" value="1"/>
</dbReference>
<protein>
    <submittedName>
        <fullName evidence="2">Endonuclease domain-containing protein</fullName>
    </submittedName>
</protein>
<evidence type="ECO:0000259" key="1">
    <source>
        <dbReference type="Pfam" id="PF04480"/>
    </source>
</evidence>
<dbReference type="GO" id="GO:0004519">
    <property type="term" value="F:endonuclease activity"/>
    <property type="evidence" value="ECO:0007669"/>
    <property type="project" value="UniProtKB-KW"/>
</dbReference>
<dbReference type="Proteomes" id="UP001056035">
    <property type="component" value="Chromosome"/>
</dbReference>
<dbReference type="Pfam" id="PF04480">
    <property type="entry name" value="DUF559"/>
    <property type="match status" value="1"/>
</dbReference>
<name>A0ABY5DXT6_9ACTN</name>
<gene>
    <name evidence="2" type="ORF">NBH00_04560</name>
</gene>
<dbReference type="RefSeq" id="WP_254572167.1">
    <property type="nucleotide sequence ID" value="NZ_CP098502.1"/>
</dbReference>
<dbReference type="InterPro" id="IPR007569">
    <property type="entry name" value="DUF559"/>
</dbReference>
<keyword evidence="2" id="KW-0255">Endonuclease</keyword>
<evidence type="ECO:0000313" key="2">
    <source>
        <dbReference type="EMBL" id="UTI65487.1"/>
    </source>
</evidence>
<reference evidence="2 3" key="1">
    <citation type="submission" date="2022-06" db="EMBL/GenBank/DDBJ databases">
        <title>Paraconexibacter antarcticus.</title>
        <authorList>
            <person name="Kim C.S."/>
        </authorList>
    </citation>
    <scope>NUCLEOTIDE SEQUENCE [LARGE SCALE GENOMIC DNA]</scope>
    <source>
        <strain evidence="2 3">02-257</strain>
    </source>
</reference>
<feature type="domain" description="DUF559" evidence="1">
    <location>
        <begin position="204"/>
        <end position="266"/>
    </location>
</feature>
<dbReference type="InterPro" id="IPR011335">
    <property type="entry name" value="Restrct_endonuc-II-like"/>
</dbReference>
<evidence type="ECO:0000313" key="3">
    <source>
        <dbReference type="Proteomes" id="UP001056035"/>
    </source>
</evidence>
<proteinExistence type="predicted"/>
<sequence length="273" mass="30239">MVETRVARGDLHRRHRAVYALGPHRRLAPYGESWLAALAVGDRGGLGGWSAAAVVGAAAWPARPQVLVRGGPLTLDGVDVLRTRALDPADIYTDAAGLRFAWWPRTLTDLAARASVAELQSVLDGLERRGLLDLPRLDAALRAARGRDGIAKLRRALVPYDTIPEAEYLSLLERFSALLGGQADLPPHEVNGPVTLGSGRMIRVDVVFRGPRVAMELDGRDSHDRSLRFATDRERDRELQKLGFATPRFTWQDVMHHPQRVLRDLRVLLARRV</sequence>
<accession>A0ABY5DXT6</accession>
<organism evidence="2 3">
    <name type="scientific">Paraconexibacter antarcticus</name>
    <dbReference type="NCBI Taxonomy" id="2949664"/>
    <lineage>
        <taxon>Bacteria</taxon>
        <taxon>Bacillati</taxon>
        <taxon>Actinomycetota</taxon>
        <taxon>Thermoleophilia</taxon>
        <taxon>Solirubrobacterales</taxon>
        <taxon>Paraconexibacteraceae</taxon>
        <taxon>Paraconexibacter</taxon>
    </lineage>
</organism>
<keyword evidence="2" id="KW-0540">Nuclease</keyword>
<keyword evidence="3" id="KW-1185">Reference proteome</keyword>
<keyword evidence="2" id="KW-0378">Hydrolase</keyword>
<dbReference type="EMBL" id="CP098502">
    <property type="protein sequence ID" value="UTI65487.1"/>
    <property type="molecule type" value="Genomic_DNA"/>
</dbReference>
<dbReference type="Gene3D" id="3.40.960.10">
    <property type="entry name" value="VSR Endonuclease"/>
    <property type="match status" value="1"/>
</dbReference>